<organism evidence="2 3">
    <name type="scientific">Corchorus olitorius</name>
    <dbReference type="NCBI Taxonomy" id="93759"/>
    <lineage>
        <taxon>Eukaryota</taxon>
        <taxon>Viridiplantae</taxon>
        <taxon>Streptophyta</taxon>
        <taxon>Embryophyta</taxon>
        <taxon>Tracheophyta</taxon>
        <taxon>Spermatophyta</taxon>
        <taxon>Magnoliopsida</taxon>
        <taxon>eudicotyledons</taxon>
        <taxon>Gunneridae</taxon>
        <taxon>Pentapetalae</taxon>
        <taxon>rosids</taxon>
        <taxon>malvids</taxon>
        <taxon>Malvales</taxon>
        <taxon>Malvaceae</taxon>
        <taxon>Grewioideae</taxon>
        <taxon>Apeibeae</taxon>
        <taxon>Corchorus</taxon>
    </lineage>
</organism>
<reference evidence="3" key="1">
    <citation type="submission" date="2013-09" db="EMBL/GenBank/DDBJ databases">
        <title>Corchorus olitorius genome sequencing.</title>
        <authorList>
            <person name="Alam M."/>
            <person name="Haque M.S."/>
            <person name="Islam M.S."/>
            <person name="Emdad E.M."/>
            <person name="Islam M.M."/>
            <person name="Ahmed B."/>
            <person name="Halim A."/>
            <person name="Hossen Q.M.M."/>
            <person name="Hossain M.Z."/>
            <person name="Ahmed R."/>
            <person name="Khan M.M."/>
            <person name="Islam R."/>
            <person name="Rashid M.M."/>
            <person name="Khan S.A."/>
            <person name="Rahman M.S."/>
            <person name="Alam M."/>
            <person name="Yahiya A.S."/>
            <person name="Khan M.S."/>
            <person name="Azam M.S."/>
            <person name="Haque T."/>
            <person name="Lashkar M.Z.H."/>
            <person name="Akhand A.I."/>
            <person name="Morshed G."/>
            <person name="Roy S."/>
            <person name="Uddin K.S."/>
            <person name="Rabeya T."/>
            <person name="Hossain A.S."/>
            <person name="Chowdhury A."/>
            <person name="Snigdha A.R."/>
            <person name="Mortoza M.S."/>
            <person name="Matin S.A."/>
            <person name="Hoque S.M.E."/>
            <person name="Islam M.K."/>
            <person name="Roy D.K."/>
            <person name="Haider R."/>
            <person name="Moosa M.M."/>
            <person name="Elias S.M."/>
            <person name="Hasan A.M."/>
            <person name="Jahan S."/>
            <person name="Shafiuddin M."/>
            <person name="Mahmood N."/>
            <person name="Shommy N.S."/>
        </authorList>
    </citation>
    <scope>NUCLEOTIDE SEQUENCE [LARGE SCALE GENOMIC DNA]</scope>
    <source>
        <strain evidence="3">cv. O-4</strain>
    </source>
</reference>
<protein>
    <submittedName>
        <fullName evidence="2">Uncharacterized protein</fullName>
    </submittedName>
</protein>
<dbReference type="EMBL" id="AWUE01018377">
    <property type="protein sequence ID" value="OMO80792.1"/>
    <property type="molecule type" value="Genomic_DNA"/>
</dbReference>
<proteinExistence type="predicted"/>
<evidence type="ECO:0000256" key="1">
    <source>
        <dbReference type="SAM" id="MobiDB-lite"/>
    </source>
</evidence>
<comment type="caution">
    <text evidence="2">The sequence shown here is derived from an EMBL/GenBank/DDBJ whole genome shotgun (WGS) entry which is preliminary data.</text>
</comment>
<evidence type="ECO:0000313" key="3">
    <source>
        <dbReference type="Proteomes" id="UP000187203"/>
    </source>
</evidence>
<feature type="region of interest" description="Disordered" evidence="1">
    <location>
        <begin position="138"/>
        <end position="171"/>
    </location>
</feature>
<keyword evidence="3" id="KW-1185">Reference proteome</keyword>
<dbReference type="PANTHER" id="PTHR33710:SF71">
    <property type="entry name" value="ENDONUCLEASE_EXONUCLEASE_PHOSPHATASE DOMAIN-CONTAINING PROTEIN"/>
    <property type="match status" value="1"/>
</dbReference>
<evidence type="ECO:0000313" key="2">
    <source>
        <dbReference type="EMBL" id="OMO80792.1"/>
    </source>
</evidence>
<dbReference type="Proteomes" id="UP000187203">
    <property type="component" value="Unassembled WGS sequence"/>
</dbReference>
<feature type="compositionally biased region" description="Basic residues" evidence="1">
    <location>
        <begin position="151"/>
        <end position="163"/>
    </location>
</feature>
<dbReference type="AlphaFoldDB" id="A0A1R3IDX4"/>
<feature type="region of interest" description="Disordered" evidence="1">
    <location>
        <begin position="43"/>
        <end position="64"/>
    </location>
</feature>
<sequence length="366" mass="40431">MVEKAVAGGALIGESSIKQTVLPAGIMGDNFAGILDRERAKFQPKDRVNTERGQGLRDQVGRNQLSNNKGDLVVIKDEGNGRHLNHLAVGQAHNKTGLDEGMGLQDENELNSGPKGLGISERIAPGDGGFSFQAKRNELDGEASSHSKSSVSRRKKIIPRKLGNRTSATSAEAVSLGKRFSQVAMEQVEGVSTSGDEQKLDRCVATELWNKRFPHANLAHLVSSVSDHDLILLNTAKKVSHHKKRKRRPGRKYFETAWCKEVNFEERMISACTNSTRAALPVKLKRVREDLRGHFVKKGREFRDKIEGLEKKLHTLMGDEDSDKEERKVAHSLAKLGLSLSEDIVWMEEIPASAMEAFIIDCNALP</sequence>
<dbReference type="PANTHER" id="PTHR33710">
    <property type="entry name" value="BNAC02G09200D PROTEIN"/>
    <property type="match status" value="1"/>
</dbReference>
<accession>A0A1R3IDX4</accession>
<gene>
    <name evidence="2" type="ORF">COLO4_23943</name>
</gene>
<name>A0A1R3IDX4_9ROSI</name>